<feature type="region of interest" description="Disordered" evidence="1">
    <location>
        <begin position="267"/>
        <end position="287"/>
    </location>
</feature>
<name>A0A5C3EYG8_9BASI</name>
<evidence type="ECO:0000313" key="3">
    <source>
        <dbReference type="Proteomes" id="UP000323386"/>
    </source>
</evidence>
<protein>
    <submittedName>
        <fullName evidence="2">Uncharacterized protein</fullName>
    </submittedName>
</protein>
<feature type="compositionally biased region" description="Polar residues" evidence="1">
    <location>
        <begin position="31"/>
        <end position="41"/>
    </location>
</feature>
<feature type="region of interest" description="Disordered" evidence="1">
    <location>
        <begin position="20"/>
        <end position="48"/>
    </location>
</feature>
<dbReference type="Proteomes" id="UP000323386">
    <property type="component" value="Unassembled WGS sequence"/>
</dbReference>
<dbReference type="EMBL" id="OOIP01000006">
    <property type="protein sequence ID" value="SPO37313.1"/>
    <property type="molecule type" value="Genomic_DNA"/>
</dbReference>
<accession>A0A5C3EYG8</accession>
<evidence type="ECO:0000313" key="2">
    <source>
        <dbReference type="EMBL" id="SPO37313.1"/>
    </source>
</evidence>
<keyword evidence="3" id="KW-1185">Reference proteome</keyword>
<sequence>MIGALELRLAAWHVVAEAREMTTERSGEGGVSSTQERQTAPASMHPALPAHEPSLWRARSTRCIKPSSRHWRRAQVVHLVGTLGARRPKLIPRRGQRRVFEKTRWLRACRLYAGGDPRQSLGAGRVAHNRGKVCEIQTTRGGLVGGLSGSQTRKAKGKAGTGRASEQARSGGPSRLDGLQLDGGFERYAGHGQSKCSAELPVAAVGPMFVVCSSERGHSGRPTRLGPRRPPRYQPTGILLATYAAATSASTTLPRCSPWKKRRLLRPDREQRRDRPMGEFAAPDRQEEARRQQLLSTDTIHTFFRQGHSRFRLWSTGDFRRAEVPMRCRARPGLSVPRRSSRRHTLS</sequence>
<evidence type="ECO:0000256" key="1">
    <source>
        <dbReference type="SAM" id="MobiDB-lite"/>
    </source>
</evidence>
<organism evidence="2 3">
    <name type="scientific">Pseudozyma flocculosa</name>
    <dbReference type="NCBI Taxonomy" id="84751"/>
    <lineage>
        <taxon>Eukaryota</taxon>
        <taxon>Fungi</taxon>
        <taxon>Dikarya</taxon>
        <taxon>Basidiomycota</taxon>
        <taxon>Ustilaginomycotina</taxon>
        <taxon>Ustilaginomycetes</taxon>
        <taxon>Ustilaginales</taxon>
        <taxon>Ustilaginaceae</taxon>
        <taxon>Pseudozyma</taxon>
    </lineage>
</organism>
<dbReference type="AlphaFoldDB" id="A0A5C3EYG8"/>
<reference evidence="2 3" key="1">
    <citation type="submission" date="2018-03" db="EMBL/GenBank/DDBJ databases">
        <authorList>
            <person name="Guldener U."/>
        </authorList>
    </citation>
    <scope>NUCLEOTIDE SEQUENCE [LARGE SCALE GENOMIC DNA]</scope>
    <source>
        <strain evidence="2 3">DAOM196992</strain>
    </source>
</reference>
<feature type="region of interest" description="Disordered" evidence="1">
    <location>
        <begin position="144"/>
        <end position="176"/>
    </location>
</feature>
<gene>
    <name evidence="2" type="ORF">PSFLO_02786</name>
</gene>
<proteinExistence type="predicted"/>